<evidence type="ECO:0000256" key="6">
    <source>
        <dbReference type="SAM" id="MobiDB-lite"/>
    </source>
</evidence>
<dbReference type="UniPathway" id="UPA00143"/>
<accession>A0A7S3L560</accession>
<dbReference type="Gene3D" id="3.30.390.130">
    <property type="match status" value="1"/>
</dbReference>
<feature type="domain" description="Deltex C-terminal" evidence="7">
    <location>
        <begin position="455"/>
        <end position="581"/>
    </location>
</feature>
<evidence type="ECO:0000259" key="7">
    <source>
        <dbReference type="Pfam" id="PF18102"/>
    </source>
</evidence>
<organism evidence="8">
    <name type="scientific">Amphora coffeiformis</name>
    <dbReference type="NCBI Taxonomy" id="265554"/>
    <lineage>
        <taxon>Eukaryota</taxon>
        <taxon>Sar</taxon>
        <taxon>Stramenopiles</taxon>
        <taxon>Ochrophyta</taxon>
        <taxon>Bacillariophyta</taxon>
        <taxon>Bacillariophyceae</taxon>
        <taxon>Bacillariophycidae</taxon>
        <taxon>Thalassiophysales</taxon>
        <taxon>Catenulaceae</taxon>
        <taxon>Amphora</taxon>
    </lineage>
</organism>
<keyword evidence="5" id="KW-0479">Metal-binding</keyword>
<dbReference type="InterPro" id="IPR039396">
    <property type="entry name" value="Deltex_C"/>
</dbReference>
<dbReference type="GO" id="GO:0007219">
    <property type="term" value="P:Notch signaling pathway"/>
    <property type="evidence" value="ECO:0007669"/>
    <property type="project" value="InterPro"/>
</dbReference>
<proteinExistence type="predicted"/>
<dbReference type="SUPFAM" id="SSF57850">
    <property type="entry name" value="RING/U-box"/>
    <property type="match status" value="1"/>
</dbReference>
<protein>
    <recommendedName>
        <fullName evidence="3">RING-type E3 ubiquitin transferase</fullName>
        <ecNumber evidence="3">2.3.2.27</ecNumber>
    </recommendedName>
</protein>
<keyword evidence="4" id="KW-0808">Transferase</keyword>
<dbReference type="InterPro" id="IPR039399">
    <property type="entry name" value="Deltex_C_sf"/>
</dbReference>
<dbReference type="EC" id="2.3.2.27" evidence="3"/>
<evidence type="ECO:0000313" key="8">
    <source>
        <dbReference type="EMBL" id="CAE0410593.1"/>
    </source>
</evidence>
<evidence type="ECO:0000256" key="1">
    <source>
        <dbReference type="ARBA" id="ARBA00000900"/>
    </source>
</evidence>
<dbReference type="AlphaFoldDB" id="A0A7S3L560"/>
<gene>
    <name evidence="8" type="ORF">ACOF00016_LOCUS8044</name>
</gene>
<dbReference type="InterPro" id="IPR039398">
    <property type="entry name" value="Deltex_fam"/>
</dbReference>
<sequence length="600" mass="66424">MEAPFSPVNPIHPSMPIHVTLSPPSHGRKRPSRRSSISEGGDRAHKKVKLNPQHMSNATPHQTVNGLSTALPRTSDAVDQLVEDGKTPVTAFVVDDSGIDEWQFTLDDPLFLMNYHPLPSVMDDDSWYTTSEFDARLEQAKVSLLADAWLAVEQLSDLAMRLSAKVPNFLRLVHMNDIVAMMERLLDTKQRFLEQGKPSLIDIGFHYTVPDNLERIQTDGLLSKSERDQRGIVSNFNGTVYGDGIYTGSNPGDHYGKYGNVGLVVLRLKGRVDTHRYGGDHDTTVDRLPPMDRIVVLKNSVQCVPIFQYDASQIKRHDPTCRAAEVLAELHQALESIVDSSINSNAPERQAPVALPPIHRIQSNCGVPPARFGKIRYFALTQAGQETITPSMYTAISPYLHGVNCPVFVCRFKLGHSSRRTIRLKKCGHLIHLKCLEKAQCPVCMETLDSSTPLGPMPSGFMEVSRDSLLTCPGHIWGTLIIKYTFPSGTQSDYHPNPGYAYGNTERTAYLPDTKEGRALLSRLQDAFLHGLTFAIGTSQTTGKPNSIVWNGIPHKSAINGGPWAFGYPDEHYFSTCHAALDILSVRPASSDDILQEDDP</sequence>
<comment type="pathway">
    <text evidence="2">Protein modification; protein ubiquitination.</text>
</comment>
<evidence type="ECO:0000256" key="2">
    <source>
        <dbReference type="ARBA" id="ARBA00004906"/>
    </source>
</evidence>
<dbReference type="GO" id="GO:0016567">
    <property type="term" value="P:protein ubiquitination"/>
    <property type="evidence" value="ECO:0007669"/>
    <property type="project" value="UniProtKB-UniPathway"/>
</dbReference>
<dbReference type="PANTHER" id="PTHR12622">
    <property type="entry name" value="DELTEX-RELATED"/>
    <property type="match status" value="1"/>
</dbReference>
<evidence type="ECO:0000256" key="5">
    <source>
        <dbReference type="ARBA" id="ARBA00022723"/>
    </source>
</evidence>
<evidence type="ECO:0000256" key="3">
    <source>
        <dbReference type="ARBA" id="ARBA00012483"/>
    </source>
</evidence>
<reference evidence="8" key="1">
    <citation type="submission" date="2021-01" db="EMBL/GenBank/DDBJ databases">
        <authorList>
            <person name="Corre E."/>
            <person name="Pelletier E."/>
            <person name="Niang G."/>
            <person name="Scheremetjew M."/>
            <person name="Finn R."/>
            <person name="Kale V."/>
            <person name="Holt S."/>
            <person name="Cochrane G."/>
            <person name="Meng A."/>
            <person name="Brown T."/>
            <person name="Cohen L."/>
        </authorList>
    </citation>
    <scope>NUCLEOTIDE SEQUENCE</scope>
    <source>
        <strain evidence="8">CCMP127</strain>
    </source>
</reference>
<name>A0A7S3L560_9STRA</name>
<dbReference type="GO" id="GO:0046872">
    <property type="term" value="F:metal ion binding"/>
    <property type="evidence" value="ECO:0007669"/>
    <property type="project" value="UniProtKB-KW"/>
</dbReference>
<comment type="catalytic activity">
    <reaction evidence="1">
        <text>S-ubiquitinyl-[E2 ubiquitin-conjugating enzyme]-L-cysteine + [acceptor protein]-L-lysine = [E2 ubiquitin-conjugating enzyme]-L-cysteine + N(6)-ubiquitinyl-[acceptor protein]-L-lysine.</text>
        <dbReference type="EC" id="2.3.2.27"/>
    </reaction>
</comment>
<feature type="region of interest" description="Disordered" evidence="6">
    <location>
        <begin position="1"/>
        <end position="64"/>
    </location>
</feature>
<feature type="compositionally biased region" description="Polar residues" evidence="6">
    <location>
        <begin position="53"/>
        <end position="64"/>
    </location>
</feature>
<dbReference type="GO" id="GO:0061630">
    <property type="term" value="F:ubiquitin protein ligase activity"/>
    <property type="evidence" value="ECO:0007669"/>
    <property type="project" value="UniProtKB-EC"/>
</dbReference>
<dbReference type="EMBL" id="HBIM01009549">
    <property type="protein sequence ID" value="CAE0410593.1"/>
    <property type="molecule type" value="Transcribed_RNA"/>
</dbReference>
<dbReference type="Pfam" id="PF18102">
    <property type="entry name" value="DTC"/>
    <property type="match status" value="1"/>
</dbReference>
<evidence type="ECO:0000256" key="4">
    <source>
        <dbReference type="ARBA" id="ARBA00022679"/>
    </source>
</evidence>